<proteinExistence type="predicted"/>
<evidence type="ECO:0000313" key="1">
    <source>
        <dbReference type="EMBL" id="BDT60936.1"/>
    </source>
</evidence>
<dbReference type="InterPro" id="IPR025514">
    <property type="entry name" value="DUF4402"/>
</dbReference>
<accession>A0ABM8CC92</accession>
<evidence type="ECO:0008006" key="3">
    <source>
        <dbReference type="Google" id="ProtNLM"/>
    </source>
</evidence>
<dbReference type="Pfam" id="PF14352">
    <property type="entry name" value="DUF4402"/>
    <property type="match status" value="1"/>
</dbReference>
<sequence length="85" mass="8236">MSGSASLTYSIAFSGAATLSDGSNTMAFIRIGDTSASAITSDDVATGTLSSGGAQSIFVGGVLTVSANQPAGTYAGSVTATVEYN</sequence>
<name>A0ABM8CC92_9BURK</name>
<protein>
    <recommendedName>
        <fullName evidence="3">DUF4402 domain-containing protein</fullName>
    </recommendedName>
</protein>
<reference evidence="1" key="1">
    <citation type="submission" date="2022-11" db="EMBL/GenBank/DDBJ databases">
        <title>Isolation and characterization of PLA-degrading bacterium Massilia sp. from Antarctic soil.</title>
        <authorList>
            <person name="Sato K."/>
            <person name="Gomez-Fuentes C."/>
            <person name="Ahmad S.A."/>
            <person name="Zulkharnain A."/>
        </authorList>
    </citation>
    <scope>NUCLEOTIDE SEQUENCE</scope>
    <source>
        <strain evidence="1">N-3</strain>
    </source>
</reference>
<dbReference type="Proteomes" id="UP001163336">
    <property type="component" value="Chromosome"/>
</dbReference>
<gene>
    <name evidence="1" type="ORF">MasN3_44300</name>
</gene>
<organism evidence="1 2">
    <name type="scientific">Massilia varians</name>
    <dbReference type="NCBI Taxonomy" id="457921"/>
    <lineage>
        <taxon>Bacteria</taxon>
        <taxon>Pseudomonadati</taxon>
        <taxon>Pseudomonadota</taxon>
        <taxon>Betaproteobacteria</taxon>
        <taxon>Burkholderiales</taxon>
        <taxon>Oxalobacteraceae</taxon>
        <taxon>Telluria group</taxon>
        <taxon>Massilia</taxon>
    </lineage>
</organism>
<dbReference type="EMBL" id="AP026966">
    <property type="protein sequence ID" value="BDT60936.1"/>
    <property type="molecule type" value="Genomic_DNA"/>
</dbReference>
<keyword evidence="2" id="KW-1185">Reference proteome</keyword>
<evidence type="ECO:0000313" key="2">
    <source>
        <dbReference type="Proteomes" id="UP001163336"/>
    </source>
</evidence>